<name>A0AAD6E8A3_9EURO</name>
<comment type="caution">
    <text evidence="1">The sequence shown here is derived from an EMBL/GenBank/DDBJ whole genome shotgun (WGS) entry which is preliminary data.</text>
</comment>
<evidence type="ECO:0000313" key="1">
    <source>
        <dbReference type="EMBL" id="KAJ5603601.1"/>
    </source>
</evidence>
<reference evidence="1" key="1">
    <citation type="journal article" date="2023" name="IMA Fungus">
        <title>Comparative genomic study of the Penicillium genus elucidates a diverse pangenome and 15 lateral gene transfer events.</title>
        <authorList>
            <person name="Petersen C."/>
            <person name="Sorensen T."/>
            <person name="Nielsen M.R."/>
            <person name="Sondergaard T.E."/>
            <person name="Sorensen J.L."/>
            <person name="Fitzpatrick D.A."/>
            <person name="Frisvad J.C."/>
            <person name="Nielsen K.L."/>
        </authorList>
    </citation>
    <scope>NUCLEOTIDE SEQUENCE</scope>
    <source>
        <strain evidence="1">IBT 12815</strain>
    </source>
</reference>
<sequence>MPYAPGVFRENGRAILEPYQSGPGLQWITVKLFDGDRYLCDAVFMHRVIERLQGEEVVVNSESNKQAKKPFKMSFPVVNSSPRCQQWIDSVVEIAKSYKDGFVAGCIFVDYDYVFGLATPNTASLPRRGTVLIDSCLLFYRVFYFTYPCF</sequence>
<evidence type="ECO:0000313" key="2">
    <source>
        <dbReference type="Proteomes" id="UP001213799"/>
    </source>
</evidence>
<dbReference type="AlphaFoldDB" id="A0AAD6E8A3"/>
<dbReference type="RefSeq" id="XP_056753399.1">
    <property type="nucleotide sequence ID" value="XM_056897614.1"/>
</dbReference>
<reference evidence="1" key="2">
    <citation type="submission" date="2023-01" db="EMBL/GenBank/DDBJ databases">
        <authorList>
            <person name="Petersen C."/>
        </authorList>
    </citation>
    <scope>NUCLEOTIDE SEQUENCE</scope>
    <source>
        <strain evidence="1">IBT 12815</strain>
    </source>
</reference>
<accession>A0AAD6E8A3</accession>
<keyword evidence="2" id="KW-1185">Reference proteome</keyword>
<protein>
    <submittedName>
        <fullName evidence="1">Uncharacterized protein</fullName>
    </submittedName>
</protein>
<dbReference type="GeneID" id="81587856"/>
<dbReference type="Proteomes" id="UP001213799">
    <property type="component" value="Unassembled WGS sequence"/>
</dbReference>
<gene>
    <name evidence="1" type="ORF">N7537_006557</name>
</gene>
<dbReference type="EMBL" id="JAQJAE010000003">
    <property type="protein sequence ID" value="KAJ5603601.1"/>
    <property type="molecule type" value="Genomic_DNA"/>
</dbReference>
<organism evidence="1 2">
    <name type="scientific">Penicillium hordei</name>
    <dbReference type="NCBI Taxonomy" id="40994"/>
    <lineage>
        <taxon>Eukaryota</taxon>
        <taxon>Fungi</taxon>
        <taxon>Dikarya</taxon>
        <taxon>Ascomycota</taxon>
        <taxon>Pezizomycotina</taxon>
        <taxon>Eurotiomycetes</taxon>
        <taxon>Eurotiomycetidae</taxon>
        <taxon>Eurotiales</taxon>
        <taxon>Aspergillaceae</taxon>
        <taxon>Penicillium</taxon>
    </lineage>
</organism>
<proteinExistence type="predicted"/>